<organism evidence="1 2">
    <name type="scientific">Entomophthora muscae</name>
    <dbReference type="NCBI Taxonomy" id="34485"/>
    <lineage>
        <taxon>Eukaryota</taxon>
        <taxon>Fungi</taxon>
        <taxon>Fungi incertae sedis</taxon>
        <taxon>Zoopagomycota</taxon>
        <taxon>Entomophthoromycotina</taxon>
        <taxon>Entomophthoromycetes</taxon>
        <taxon>Entomophthorales</taxon>
        <taxon>Entomophthoraceae</taxon>
        <taxon>Entomophthora</taxon>
    </lineage>
</organism>
<dbReference type="Proteomes" id="UP001165960">
    <property type="component" value="Unassembled WGS sequence"/>
</dbReference>
<keyword evidence="2" id="KW-1185">Reference proteome</keyword>
<comment type="caution">
    <text evidence="1">The sequence shown here is derived from an EMBL/GenBank/DDBJ whole genome shotgun (WGS) entry which is preliminary data.</text>
</comment>
<proteinExistence type="predicted"/>
<gene>
    <name evidence="1" type="ORF">DSO57_1024271</name>
</gene>
<evidence type="ECO:0000313" key="1">
    <source>
        <dbReference type="EMBL" id="KAJ9057280.1"/>
    </source>
</evidence>
<dbReference type="EMBL" id="QTSX02005810">
    <property type="protein sequence ID" value="KAJ9057280.1"/>
    <property type="molecule type" value="Genomic_DNA"/>
</dbReference>
<reference evidence="1" key="1">
    <citation type="submission" date="2022-04" db="EMBL/GenBank/DDBJ databases">
        <title>Genome of the entomopathogenic fungus Entomophthora muscae.</title>
        <authorList>
            <person name="Elya C."/>
            <person name="Lovett B.R."/>
            <person name="Lee E."/>
            <person name="Macias A.M."/>
            <person name="Hajek A.E."/>
            <person name="De Bivort B.L."/>
            <person name="Kasson M.T."/>
            <person name="De Fine Licht H.H."/>
            <person name="Stajich J.E."/>
        </authorList>
    </citation>
    <scope>NUCLEOTIDE SEQUENCE</scope>
    <source>
        <strain evidence="1">Berkeley</strain>
    </source>
</reference>
<sequence length="338" mass="39279">MSTADATEAEFNPHYGESDPKTLPCLYEQSSHFRNWRFSPQKLHEIRSDLHLKAIEKFNSTMELEKLARKKKNSSRADSATMPLFSEEIADEYLTMEEENLLYQFYENNITLLAKKLDWPVMVKFTAIVYMKRFYLYNTLMDFQISNILLTCLYLACKVENAFIPIDKFVTHIPRLEASTILDLEFRVSQSLKFDFAVIHPYRPLYGIMLDLQRLPFHVSLITEAYQDAIPYLDFSYRTDATFTCLPSQLALAAFRLSATKKGLDFDSYLKVTFGDNHSAITSILDSIQRDIFPGEGPSPYRSDKDRIKRLDRKLIFAREPERNPKNALYISKNSSTN</sequence>
<evidence type="ECO:0000313" key="2">
    <source>
        <dbReference type="Proteomes" id="UP001165960"/>
    </source>
</evidence>
<accession>A0ACC2S4R6</accession>
<name>A0ACC2S4R6_9FUNG</name>
<protein>
    <submittedName>
        <fullName evidence="1">Uncharacterized protein</fullName>
    </submittedName>
</protein>